<accession>A0A2K3MID8</accession>
<evidence type="ECO:0000313" key="3">
    <source>
        <dbReference type="Proteomes" id="UP000236291"/>
    </source>
</evidence>
<evidence type="ECO:0000256" key="1">
    <source>
        <dbReference type="SAM" id="MobiDB-lite"/>
    </source>
</evidence>
<reference evidence="2 3" key="1">
    <citation type="journal article" date="2014" name="Am. J. Bot.">
        <title>Genome assembly and annotation for red clover (Trifolium pratense; Fabaceae).</title>
        <authorList>
            <person name="Istvanek J."/>
            <person name="Jaros M."/>
            <person name="Krenek A."/>
            <person name="Repkova J."/>
        </authorList>
    </citation>
    <scope>NUCLEOTIDE SEQUENCE [LARGE SCALE GENOMIC DNA]</scope>
    <source>
        <strain evidence="3">cv. Tatra</strain>
        <tissue evidence="2">Young leaves</tissue>
    </source>
</reference>
<gene>
    <name evidence="2" type="ORF">L195_g046682</name>
</gene>
<comment type="caution">
    <text evidence="2">The sequence shown here is derived from an EMBL/GenBank/DDBJ whole genome shotgun (WGS) entry which is preliminary data.</text>
</comment>
<feature type="compositionally biased region" description="Low complexity" evidence="1">
    <location>
        <begin position="248"/>
        <end position="258"/>
    </location>
</feature>
<feature type="region of interest" description="Disordered" evidence="1">
    <location>
        <begin position="166"/>
        <end position="268"/>
    </location>
</feature>
<dbReference type="Proteomes" id="UP000236291">
    <property type="component" value="Unassembled WGS sequence"/>
</dbReference>
<feature type="non-terminal residue" evidence="2">
    <location>
        <position position="1"/>
    </location>
</feature>
<evidence type="ECO:0000313" key="2">
    <source>
        <dbReference type="EMBL" id="PNX90557.1"/>
    </source>
</evidence>
<sequence length="268" mass="28062">VVEREGDDEGQQLLAITNFVNDNESLSYGFGIASPGSNEREDIKEPSNNFIEEENLNYSNSKVGESLGEDLNVLAVDDCIVSSELGHSKSPNHSICHCSLSNKNAAGGGNSRSVEKVVLGQKPKAISPKGGSKGGSRLLRGGESQNSVCVDNVCRRPKSFVPLESIKGGKENQAGGGIRSGVQKDVAGSKDGSIPISSKNNNASAGNHRGTCDQTNPKKLIHKARAPATTLPPRANGVPSVSTKRRSSIPVQSISESSLNASMAREGV</sequence>
<reference evidence="2 3" key="2">
    <citation type="journal article" date="2017" name="Front. Plant Sci.">
        <title>Gene Classification and Mining of Molecular Markers Useful in Red Clover (Trifolium pratense) Breeding.</title>
        <authorList>
            <person name="Istvanek J."/>
            <person name="Dluhosova J."/>
            <person name="Dluhos P."/>
            <person name="Patkova L."/>
            <person name="Nedelnik J."/>
            <person name="Repkova J."/>
        </authorList>
    </citation>
    <scope>NUCLEOTIDE SEQUENCE [LARGE SCALE GENOMIC DNA]</scope>
    <source>
        <strain evidence="3">cv. Tatra</strain>
        <tissue evidence="2">Young leaves</tissue>
    </source>
</reference>
<dbReference type="EMBL" id="ASHM01063224">
    <property type="protein sequence ID" value="PNX90557.1"/>
    <property type="molecule type" value="Genomic_DNA"/>
</dbReference>
<name>A0A2K3MID8_TRIPR</name>
<proteinExistence type="predicted"/>
<dbReference type="AlphaFoldDB" id="A0A2K3MID8"/>
<protein>
    <submittedName>
        <fullName evidence="2">Uncharacterized protein</fullName>
    </submittedName>
</protein>
<feature type="region of interest" description="Disordered" evidence="1">
    <location>
        <begin position="123"/>
        <end position="142"/>
    </location>
</feature>
<organism evidence="2 3">
    <name type="scientific">Trifolium pratense</name>
    <name type="common">Red clover</name>
    <dbReference type="NCBI Taxonomy" id="57577"/>
    <lineage>
        <taxon>Eukaryota</taxon>
        <taxon>Viridiplantae</taxon>
        <taxon>Streptophyta</taxon>
        <taxon>Embryophyta</taxon>
        <taxon>Tracheophyta</taxon>
        <taxon>Spermatophyta</taxon>
        <taxon>Magnoliopsida</taxon>
        <taxon>eudicotyledons</taxon>
        <taxon>Gunneridae</taxon>
        <taxon>Pentapetalae</taxon>
        <taxon>rosids</taxon>
        <taxon>fabids</taxon>
        <taxon>Fabales</taxon>
        <taxon>Fabaceae</taxon>
        <taxon>Papilionoideae</taxon>
        <taxon>50 kb inversion clade</taxon>
        <taxon>NPAAA clade</taxon>
        <taxon>Hologalegina</taxon>
        <taxon>IRL clade</taxon>
        <taxon>Trifolieae</taxon>
        <taxon>Trifolium</taxon>
    </lineage>
</organism>
<feature type="compositionally biased region" description="Low complexity" evidence="1">
    <location>
        <begin position="226"/>
        <end position="235"/>
    </location>
</feature>
<feature type="compositionally biased region" description="Polar residues" evidence="1">
    <location>
        <begin position="195"/>
        <end position="205"/>
    </location>
</feature>